<organism evidence="3 4">
    <name type="scientific">Paenibacillus glycinis</name>
    <dbReference type="NCBI Taxonomy" id="2697035"/>
    <lineage>
        <taxon>Bacteria</taxon>
        <taxon>Bacillati</taxon>
        <taxon>Bacillota</taxon>
        <taxon>Bacilli</taxon>
        <taxon>Bacillales</taxon>
        <taxon>Paenibacillaceae</taxon>
        <taxon>Paenibacillus</taxon>
    </lineage>
</organism>
<dbReference type="SUPFAM" id="SSF49373">
    <property type="entry name" value="Invasin/intimin cell-adhesion fragments"/>
    <property type="match status" value="5"/>
</dbReference>
<feature type="domain" description="BIG2" evidence="2">
    <location>
        <begin position="221"/>
        <end position="298"/>
    </location>
</feature>
<protein>
    <recommendedName>
        <fullName evidence="2">BIG2 domain-containing protein</fullName>
    </recommendedName>
</protein>
<reference evidence="3 4" key="1">
    <citation type="submission" date="2020-01" db="EMBL/GenBank/DDBJ databases">
        <title>Paenibacillus soybeanensis sp. nov. isolated from the nodules of soybean (Glycine max(L.) Merr).</title>
        <authorList>
            <person name="Wang H."/>
        </authorList>
    </citation>
    <scope>NUCLEOTIDE SEQUENCE [LARGE SCALE GENOMIC DNA]</scope>
    <source>
        <strain evidence="3 4">T1</strain>
    </source>
</reference>
<feature type="domain" description="BIG2" evidence="2">
    <location>
        <begin position="302"/>
        <end position="385"/>
    </location>
</feature>
<feature type="domain" description="BIG2" evidence="2">
    <location>
        <begin position="559"/>
        <end position="639"/>
    </location>
</feature>
<keyword evidence="4" id="KW-1185">Reference proteome</keyword>
<feature type="domain" description="BIG2" evidence="2">
    <location>
        <begin position="133"/>
        <end position="212"/>
    </location>
</feature>
<name>A0ABW9XWV5_9BACL</name>
<evidence type="ECO:0000259" key="2">
    <source>
        <dbReference type="SMART" id="SM00635"/>
    </source>
</evidence>
<feature type="signal peptide" evidence="1">
    <location>
        <begin position="1"/>
        <end position="35"/>
    </location>
</feature>
<dbReference type="InterPro" id="IPR003343">
    <property type="entry name" value="Big_2"/>
</dbReference>
<evidence type="ECO:0000313" key="3">
    <source>
        <dbReference type="EMBL" id="NBD26741.1"/>
    </source>
</evidence>
<sequence length="725" mass="76287">MRTNKPAAPAKFRPWLTFLLAIVLTFSSFAGLAYADDVVTGISFDNAPSPARIYIDDDTLQVDVVASISGSSSQKNVTLDAAWTTSNSSIVKVTSGQLTAIAKGSATISATYKGFKVSLPVTVDYLYDSVTIKNDGTAVDSAINVKLGDELDYDLIAVKSGSADQNVTDDATWTSSDADVATVEDGKIKLLAAGVTTITAKFKGRTDTVKLTVASPYKSLSLSNNDLLEFTYGDPTEALTATSLSTESVSSDVTGKATWTTSSATVATVDKGVVTPVGVGTATITAEYLGVSSSVTVVVRPAFEAMRLTPKEDQHILLKESPVPFTAVVLNGDDAPLDVTAKATWTSSNVFAATVSKEGLVSPKGIGATVIKASYMGVTQQVNVTVYPSVSSLTAAKDKMDAYVDDDNVTLPKVSATTIADETVDVSSVVTWTSSDKDIFDKVDGKWKAKKVGKVTLTGAIQSKSVTVTVNVHEQPLMLSSDQENLSVVIGKDTKLPTITMTYDSGNEEDVTSLVTWKSSSANLIVKAPNVKGIKASAVTLTATYLGKSTSIRVTIEEEITKLLVDNLAPVYSPARTYTLKVTGVYKSGKTVSLASKMNWTMDSEELATIKGSSIKTIKEGTFKLTGTYQGKSVVISVSVIGKLKKMTPSSKSLTMAPAAKETVNVTGEYEGGRVGDVTKAALWTTGNNKVATVEDGVITAIAKGSTYVRAKVEGKTISIHVSVK</sequence>
<feature type="chain" id="PRO_5046363887" description="BIG2 domain-containing protein" evidence="1">
    <location>
        <begin position="36"/>
        <end position="725"/>
    </location>
</feature>
<accession>A0ABW9XWV5</accession>
<evidence type="ECO:0000313" key="4">
    <source>
        <dbReference type="Proteomes" id="UP000665561"/>
    </source>
</evidence>
<dbReference type="Proteomes" id="UP000665561">
    <property type="component" value="Unassembled WGS sequence"/>
</dbReference>
<evidence type="ECO:0000256" key="1">
    <source>
        <dbReference type="SAM" id="SignalP"/>
    </source>
</evidence>
<feature type="domain" description="BIG2" evidence="2">
    <location>
        <begin position="38"/>
        <end position="122"/>
    </location>
</feature>
<dbReference type="SMART" id="SM00635">
    <property type="entry name" value="BID_2"/>
    <property type="match status" value="7"/>
</dbReference>
<feature type="domain" description="BIG2" evidence="2">
    <location>
        <begin position="475"/>
        <end position="555"/>
    </location>
</feature>
<comment type="caution">
    <text evidence="3">The sequence shown here is derived from an EMBL/GenBank/DDBJ whole genome shotgun (WGS) entry which is preliminary data.</text>
</comment>
<dbReference type="InterPro" id="IPR008964">
    <property type="entry name" value="Invasin/intimin_cell_adhesion"/>
</dbReference>
<gene>
    <name evidence="3" type="ORF">GT019_22940</name>
</gene>
<dbReference type="Gene3D" id="2.60.40.1080">
    <property type="match status" value="7"/>
</dbReference>
<keyword evidence="1" id="KW-0732">Signal</keyword>
<proteinExistence type="predicted"/>
<dbReference type="RefSeq" id="WP_161745761.1">
    <property type="nucleotide sequence ID" value="NZ_JAAAMV010000023.1"/>
</dbReference>
<dbReference type="EMBL" id="JAAAMV010000023">
    <property type="protein sequence ID" value="NBD26741.1"/>
    <property type="molecule type" value="Genomic_DNA"/>
</dbReference>
<feature type="domain" description="BIG2" evidence="2">
    <location>
        <begin position="643"/>
        <end position="723"/>
    </location>
</feature>